<dbReference type="InterPro" id="IPR006311">
    <property type="entry name" value="TAT_signal"/>
</dbReference>
<dbReference type="EMBL" id="NVVJ01000107">
    <property type="protein sequence ID" value="PCJ17406.1"/>
    <property type="molecule type" value="Genomic_DNA"/>
</dbReference>
<name>A0A2A5AEX3_9GAMM</name>
<sequence>MSKQVTRREFLNLVGAAGGTAAALKAGSALGLLPNTAHAATVNLSSAISSNRKVAILGAGLSGLTVAYELSKVGYDCTILEASHRSGGRIFTVRHGDLIDEIGNRQYCEWDDEPHMYFNAGAARIPSTHKNILGYCKELGVELEVFINENKTSWLQDDAMLGGKPIRNIDYTTNTRGFLAELLAKSFSAVEMDQPFSDSEAEVLLGMIRSFGDLSEDDLYKGSFRAGYASGGFLNHGVQKDMIAFRDLLKTRMGRQMLSANEGDTGPVLLQASGGMDKIIQGFTNHVGDRIKYHAMVSSVQVKESGVDISYDQDGTRHLLQVDYCFNSIPSHLMTGIENNFSSGYVKAMKYIRRGNAYKAAFQAKERFWEKEDIYGGISWMNNETGQIWYPSHGIHKAKGIILGCYTYGGGDYLTSLTHKERVETHLADGEKIHANYRNLVEKPITVAWHRMNHMLGCAARWNRTRGGWSHEEEAMYHELQAPVNGRHYMIGDQITMHSAWQESAVLSAQWALADMEQRVSAQTA</sequence>
<dbReference type="InterPro" id="IPR050703">
    <property type="entry name" value="Flavin_MAO"/>
</dbReference>
<dbReference type="SUPFAM" id="SSF54373">
    <property type="entry name" value="FAD-linked reductases, C-terminal domain"/>
    <property type="match status" value="1"/>
</dbReference>
<dbReference type="Gene3D" id="1.20.1440.240">
    <property type="match status" value="1"/>
</dbReference>
<organism evidence="3 4">
    <name type="scientific">SAR86 cluster bacterium</name>
    <dbReference type="NCBI Taxonomy" id="2030880"/>
    <lineage>
        <taxon>Bacteria</taxon>
        <taxon>Pseudomonadati</taxon>
        <taxon>Pseudomonadota</taxon>
        <taxon>Gammaproteobacteria</taxon>
        <taxon>SAR86 cluster</taxon>
    </lineage>
</organism>
<dbReference type="GO" id="GO:0016491">
    <property type="term" value="F:oxidoreductase activity"/>
    <property type="evidence" value="ECO:0007669"/>
    <property type="project" value="InterPro"/>
</dbReference>
<dbReference type="SUPFAM" id="SSF51905">
    <property type="entry name" value="FAD/NAD(P)-binding domain"/>
    <property type="match status" value="1"/>
</dbReference>
<comment type="caution">
    <text evidence="3">The sequence shown here is derived from an EMBL/GenBank/DDBJ whole genome shotgun (WGS) entry which is preliminary data.</text>
</comment>
<feature type="domain" description="Amine oxidase" evidence="2">
    <location>
        <begin position="61"/>
        <end position="510"/>
    </location>
</feature>
<dbReference type="Pfam" id="PF01593">
    <property type="entry name" value="Amino_oxidase"/>
    <property type="match status" value="1"/>
</dbReference>
<accession>A0A2A5AEX3</accession>
<proteinExistence type="inferred from homology"/>
<dbReference type="PROSITE" id="PS51318">
    <property type="entry name" value="TAT"/>
    <property type="match status" value="1"/>
</dbReference>
<evidence type="ECO:0000313" key="3">
    <source>
        <dbReference type="EMBL" id="PCJ17406.1"/>
    </source>
</evidence>
<dbReference type="PANTHER" id="PTHR43563:SF1">
    <property type="entry name" value="AMINE OXIDASE [FLAVIN-CONTAINING] B"/>
    <property type="match status" value="1"/>
</dbReference>
<dbReference type="Proteomes" id="UP000218327">
    <property type="component" value="Unassembled WGS sequence"/>
</dbReference>
<dbReference type="PANTHER" id="PTHR43563">
    <property type="entry name" value="AMINE OXIDASE"/>
    <property type="match status" value="1"/>
</dbReference>
<reference evidence="4" key="1">
    <citation type="submission" date="2017-08" db="EMBL/GenBank/DDBJ databases">
        <title>A dynamic microbial community with high functional redundancy inhabits the cold, oxic subseafloor aquifer.</title>
        <authorList>
            <person name="Tully B.J."/>
            <person name="Wheat C.G."/>
            <person name="Glazer B.T."/>
            <person name="Huber J.A."/>
        </authorList>
    </citation>
    <scope>NUCLEOTIDE SEQUENCE [LARGE SCALE GENOMIC DNA]</scope>
</reference>
<dbReference type="AlphaFoldDB" id="A0A2A5AEX3"/>
<comment type="similarity">
    <text evidence="1">Belongs to the flavin monoamine oxidase family.</text>
</comment>
<dbReference type="InterPro" id="IPR002937">
    <property type="entry name" value="Amino_oxidase"/>
</dbReference>
<evidence type="ECO:0000259" key="2">
    <source>
        <dbReference type="Pfam" id="PF01593"/>
    </source>
</evidence>
<protein>
    <submittedName>
        <fullName evidence="3">Twin-arginine translocation pathway signal protein</fullName>
    </submittedName>
</protein>
<dbReference type="Gene3D" id="3.90.660.10">
    <property type="match status" value="1"/>
</dbReference>
<evidence type="ECO:0000256" key="1">
    <source>
        <dbReference type="ARBA" id="ARBA00005995"/>
    </source>
</evidence>
<dbReference type="InterPro" id="IPR036188">
    <property type="entry name" value="FAD/NAD-bd_sf"/>
</dbReference>
<evidence type="ECO:0000313" key="4">
    <source>
        <dbReference type="Proteomes" id="UP000218327"/>
    </source>
</evidence>
<dbReference type="Gene3D" id="3.50.50.60">
    <property type="entry name" value="FAD/NAD(P)-binding domain"/>
    <property type="match status" value="1"/>
</dbReference>
<gene>
    <name evidence="3" type="ORF">COA96_17750</name>
</gene>